<proteinExistence type="inferred from homology"/>
<comment type="similarity">
    <text evidence="7">Belongs to the binding-protein-dependent transport system permease family.</text>
</comment>
<feature type="transmembrane region" description="Helical" evidence="7">
    <location>
        <begin position="28"/>
        <end position="50"/>
    </location>
</feature>
<dbReference type="PANTHER" id="PTHR43744:SF12">
    <property type="entry name" value="ABC TRANSPORTER PERMEASE PROTEIN MG189-RELATED"/>
    <property type="match status" value="1"/>
</dbReference>
<dbReference type="Pfam" id="PF00528">
    <property type="entry name" value="BPD_transp_1"/>
    <property type="match status" value="1"/>
</dbReference>
<comment type="subcellular location">
    <subcellularLocation>
        <location evidence="1 7">Cell membrane</location>
        <topology evidence="1 7">Multi-pass membrane protein</topology>
    </subcellularLocation>
</comment>
<protein>
    <submittedName>
        <fullName evidence="9">ABC transporter permease subunit</fullName>
    </submittedName>
</protein>
<evidence type="ECO:0000256" key="3">
    <source>
        <dbReference type="ARBA" id="ARBA00022475"/>
    </source>
</evidence>
<feature type="transmembrane region" description="Helical" evidence="7">
    <location>
        <begin position="89"/>
        <end position="115"/>
    </location>
</feature>
<evidence type="ECO:0000256" key="6">
    <source>
        <dbReference type="ARBA" id="ARBA00023136"/>
    </source>
</evidence>
<keyword evidence="4 7" id="KW-0812">Transmembrane</keyword>
<keyword evidence="6 7" id="KW-0472">Membrane</keyword>
<dbReference type="GO" id="GO:0005886">
    <property type="term" value="C:plasma membrane"/>
    <property type="evidence" value="ECO:0007669"/>
    <property type="project" value="UniProtKB-SubCell"/>
</dbReference>
<keyword evidence="3" id="KW-1003">Cell membrane</keyword>
<feature type="transmembrane region" description="Helical" evidence="7">
    <location>
        <begin position="200"/>
        <end position="225"/>
    </location>
</feature>
<keyword evidence="5 7" id="KW-1133">Transmembrane helix</keyword>
<sequence length="294" mass="31865">MSSASYSESGVKTNSLTVVRKKSKAGDIIHAAIVILLMLVFLAVPFWILIVTAGKTQAEAVVPSMALPTKWHLIENIQTVIVQGKVFPALIGSLLVTVPSVCICLLFGSMAAWIFGRRSSKGVAMLYALFISGVILPPSVVTIMMLLKMIGLSGTAIGMNCVYIGIYLSVVIFFITGFIRTIPPSLEEAARIDGASPMRIFFTIIFPLLAPTLASSTILVVLYIWNDIFYSLFILSGKMSTLPLNLYNVASAGLYLNNWHLIFAYIILMTLPLLIVFIIGQRKIISGITGGAVK</sequence>
<evidence type="ECO:0000259" key="8">
    <source>
        <dbReference type="PROSITE" id="PS50928"/>
    </source>
</evidence>
<organism evidence="9 10">
    <name type="scientific">Bifidobacterium platyrrhinorum</name>
    <dbReference type="NCBI Taxonomy" id="2661628"/>
    <lineage>
        <taxon>Bacteria</taxon>
        <taxon>Bacillati</taxon>
        <taxon>Actinomycetota</taxon>
        <taxon>Actinomycetes</taxon>
        <taxon>Bifidobacteriales</taxon>
        <taxon>Bifidobacteriaceae</taxon>
        <taxon>Bifidobacterium</taxon>
    </lineage>
</organism>
<feature type="domain" description="ABC transmembrane type-1" evidence="8">
    <location>
        <begin position="90"/>
        <end position="280"/>
    </location>
</feature>
<keyword evidence="2 7" id="KW-0813">Transport</keyword>
<comment type="caution">
    <text evidence="9">The sequence shown here is derived from an EMBL/GenBank/DDBJ whole genome shotgun (WGS) entry which is preliminary data.</text>
</comment>
<feature type="transmembrane region" description="Helical" evidence="7">
    <location>
        <begin position="259"/>
        <end position="279"/>
    </location>
</feature>
<dbReference type="SUPFAM" id="SSF161098">
    <property type="entry name" value="MetI-like"/>
    <property type="match status" value="1"/>
</dbReference>
<dbReference type="PANTHER" id="PTHR43744">
    <property type="entry name" value="ABC TRANSPORTER PERMEASE PROTEIN MG189-RELATED-RELATED"/>
    <property type="match status" value="1"/>
</dbReference>
<feature type="transmembrane region" description="Helical" evidence="7">
    <location>
        <begin position="127"/>
        <end position="150"/>
    </location>
</feature>
<dbReference type="AlphaFoldDB" id="A0A6L9SR19"/>
<keyword evidence="10" id="KW-1185">Reference proteome</keyword>
<dbReference type="GO" id="GO:0055085">
    <property type="term" value="P:transmembrane transport"/>
    <property type="evidence" value="ECO:0007669"/>
    <property type="project" value="InterPro"/>
</dbReference>
<name>A0A6L9SR19_9BIFI</name>
<accession>A0A6L9SR19</accession>
<dbReference type="EMBL" id="WHZV01000002">
    <property type="protein sequence ID" value="NEG54934.1"/>
    <property type="molecule type" value="Genomic_DNA"/>
</dbReference>
<dbReference type="InterPro" id="IPR035906">
    <property type="entry name" value="MetI-like_sf"/>
</dbReference>
<dbReference type="RefSeq" id="WP_163196641.1">
    <property type="nucleotide sequence ID" value="NZ_WHZV01000002.1"/>
</dbReference>
<evidence type="ECO:0000313" key="9">
    <source>
        <dbReference type="EMBL" id="NEG54934.1"/>
    </source>
</evidence>
<reference evidence="9 10" key="1">
    <citation type="submission" date="2019-10" db="EMBL/GenBank/DDBJ databases">
        <title>Bifidobacterium from non-human primates.</title>
        <authorList>
            <person name="Modesto M."/>
        </authorList>
    </citation>
    <scope>NUCLEOTIDE SEQUENCE [LARGE SCALE GENOMIC DNA]</scope>
    <source>
        <strain evidence="9 10">SMA15</strain>
    </source>
</reference>
<gene>
    <name evidence="9" type="ORF">GFD21_03905</name>
</gene>
<dbReference type="Gene3D" id="1.10.3720.10">
    <property type="entry name" value="MetI-like"/>
    <property type="match status" value="1"/>
</dbReference>
<evidence type="ECO:0000256" key="5">
    <source>
        <dbReference type="ARBA" id="ARBA00022989"/>
    </source>
</evidence>
<evidence type="ECO:0000256" key="1">
    <source>
        <dbReference type="ARBA" id="ARBA00004651"/>
    </source>
</evidence>
<dbReference type="Proteomes" id="UP000483293">
    <property type="component" value="Unassembled WGS sequence"/>
</dbReference>
<evidence type="ECO:0000256" key="2">
    <source>
        <dbReference type="ARBA" id="ARBA00022448"/>
    </source>
</evidence>
<dbReference type="PROSITE" id="PS50928">
    <property type="entry name" value="ABC_TM1"/>
    <property type="match status" value="1"/>
</dbReference>
<evidence type="ECO:0000256" key="4">
    <source>
        <dbReference type="ARBA" id="ARBA00022692"/>
    </source>
</evidence>
<feature type="transmembrane region" description="Helical" evidence="7">
    <location>
        <begin position="156"/>
        <end position="179"/>
    </location>
</feature>
<evidence type="ECO:0000313" key="10">
    <source>
        <dbReference type="Proteomes" id="UP000483293"/>
    </source>
</evidence>
<evidence type="ECO:0000256" key="7">
    <source>
        <dbReference type="RuleBase" id="RU363032"/>
    </source>
</evidence>
<dbReference type="CDD" id="cd06261">
    <property type="entry name" value="TM_PBP2"/>
    <property type="match status" value="1"/>
</dbReference>
<dbReference type="InterPro" id="IPR000515">
    <property type="entry name" value="MetI-like"/>
</dbReference>